<reference evidence="1" key="1">
    <citation type="submission" date="2018-06" db="EMBL/GenBank/DDBJ databases">
        <authorList>
            <person name="Zhirakovskaya E."/>
        </authorList>
    </citation>
    <scope>NUCLEOTIDE SEQUENCE</scope>
</reference>
<protein>
    <recommendedName>
        <fullName evidence="2">Type II toxin-antitoxin system MqsA family antitoxin</fullName>
    </recommendedName>
</protein>
<dbReference type="EMBL" id="UOEU01000381">
    <property type="protein sequence ID" value="VAW32707.1"/>
    <property type="molecule type" value="Genomic_DNA"/>
</dbReference>
<dbReference type="NCBIfam" id="TIGR03831">
    <property type="entry name" value="YgiT_finger"/>
    <property type="match status" value="1"/>
</dbReference>
<gene>
    <name evidence="1" type="ORF">MNBD_CHLOROFLEXI01-4169</name>
</gene>
<dbReference type="CDD" id="cd12870">
    <property type="entry name" value="MqsA"/>
    <property type="match status" value="1"/>
</dbReference>
<dbReference type="AlphaFoldDB" id="A0A3B0V4B4"/>
<sequence length="99" mass="10690">MKCSKCFEGNLQIGVTSLTYEREGSAIQIKVEGIPAEICPVCGEVYLSEAVAQQIHDLVSPLLEIGEEMTEKTILPPPEVVIQFPPLEPAQLKLAVAAV</sequence>
<name>A0A3B0V4B4_9ZZZZ</name>
<accession>A0A3B0V4B4</accession>
<dbReference type="Gene3D" id="3.10.20.860">
    <property type="match status" value="1"/>
</dbReference>
<organism evidence="1">
    <name type="scientific">hydrothermal vent metagenome</name>
    <dbReference type="NCBI Taxonomy" id="652676"/>
    <lineage>
        <taxon>unclassified sequences</taxon>
        <taxon>metagenomes</taxon>
        <taxon>ecological metagenomes</taxon>
    </lineage>
</organism>
<evidence type="ECO:0000313" key="1">
    <source>
        <dbReference type="EMBL" id="VAW32707.1"/>
    </source>
</evidence>
<proteinExistence type="predicted"/>
<dbReference type="InterPro" id="IPR022453">
    <property type="entry name" value="Znf_MqsA-type"/>
</dbReference>
<evidence type="ECO:0008006" key="2">
    <source>
        <dbReference type="Google" id="ProtNLM"/>
    </source>
</evidence>